<feature type="transmembrane region" description="Helical" evidence="1">
    <location>
        <begin position="90"/>
        <end position="112"/>
    </location>
</feature>
<keyword evidence="1" id="KW-0812">Transmembrane</keyword>
<dbReference type="RefSeq" id="WP_008411997.1">
    <property type="nucleotide sequence ID" value="NZ_CAOS01000011.1"/>
</dbReference>
<evidence type="ECO:0000313" key="2">
    <source>
        <dbReference type="EMBL" id="CCO08523.1"/>
    </source>
</evidence>
<feature type="transmembrane region" description="Helical" evidence="1">
    <location>
        <begin position="28"/>
        <end position="49"/>
    </location>
</feature>
<evidence type="ECO:0000313" key="3">
    <source>
        <dbReference type="Proteomes" id="UP000009315"/>
    </source>
</evidence>
<keyword evidence="1" id="KW-1133">Transmembrane helix</keyword>
<evidence type="ECO:0000256" key="1">
    <source>
        <dbReference type="SAM" id="Phobius"/>
    </source>
</evidence>
<dbReference type="AlphaFoldDB" id="K8EA96"/>
<dbReference type="EMBL" id="CAOS01000011">
    <property type="protein sequence ID" value="CCO08523.1"/>
    <property type="molecule type" value="Genomic_DNA"/>
</dbReference>
<keyword evidence="1" id="KW-0472">Membrane</keyword>
<protein>
    <submittedName>
        <fullName evidence="2">Uncharacterized protein</fullName>
    </submittedName>
</protein>
<accession>K8EA96</accession>
<keyword evidence="3" id="KW-1185">Reference proteome</keyword>
<dbReference type="Proteomes" id="UP000009315">
    <property type="component" value="Unassembled WGS sequence"/>
</dbReference>
<feature type="transmembrane region" description="Helical" evidence="1">
    <location>
        <begin position="61"/>
        <end position="78"/>
    </location>
</feature>
<name>K8EA96_9FIRM</name>
<comment type="caution">
    <text evidence="2">The sequence shown here is derived from an EMBL/GenBank/DDBJ whole genome shotgun (WGS) entry which is preliminary data.</text>
</comment>
<dbReference type="OrthoDB" id="9998817at2"/>
<gene>
    <name evidence="2" type="ORF">DESHY_40073</name>
</gene>
<proteinExistence type="predicted"/>
<feature type="transmembrane region" description="Helical" evidence="1">
    <location>
        <begin position="5"/>
        <end position="22"/>
    </location>
</feature>
<sequence length="121" mass="13686">MKEVFFGTLFGLANTSVFLLWHGFSSHWLMLIAPAVLCCNAWLYVLYCHRNGSCMLLAKKITLGYLYVGVLCLTNLYCNNSLIGKTGLNAYNVFIQLVIVPVISCYVTLMICRFDELIKTE</sequence>
<reference evidence="2 3" key="1">
    <citation type="journal article" date="2013" name="Genome Announc.">
        <title>Genome Sequence of the Sulfate-Reducing Bacterium Desulfotomaculum hydrothermale Lam5(T).</title>
        <authorList>
            <person name="Amin O."/>
            <person name="Fardeau M.L."/>
            <person name="Valette O."/>
            <person name="Hirschler-Rea A."/>
            <person name="Barbe V."/>
            <person name="Medigue C."/>
            <person name="Vacherie B."/>
            <person name="Ollivier B."/>
            <person name="Bertin P.N."/>
            <person name="Dolla A."/>
        </authorList>
    </citation>
    <scope>NUCLEOTIDE SEQUENCE [LARGE SCALE GENOMIC DNA]</scope>
    <source>
        <strain evidence="3">Lam5 / DSM 18033</strain>
    </source>
</reference>
<organism evidence="2 3">
    <name type="scientific">Desulforamulus hydrothermalis Lam5 = DSM 18033</name>
    <dbReference type="NCBI Taxonomy" id="1121428"/>
    <lineage>
        <taxon>Bacteria</taxon>
        <taxon>Bacillati</taxon>
        <taxon>Bacillota</taxon>
        <taxon>Clostridia</taxon>
        <taxon>Eubacteriales</taxon>
        <taxon>Peptococcaceae</taxon>
        <taxon>Desulforamulus</taxon>
    </lineage>
</organism>